<keyword evidence="1" id="KW-0472">Membrane</keyword>
<evidence type="ECO:0000256" key="1">
    <source>
        <dbReference type="SAM" id="Phobius"/>
    </source>
</evidence>
<keyword evidence="1" id="KW-1133">Transmembrane helix</keyword>
<name>A0A212JKE9_9BACT</name>
<proteinExistence type="predicted"/>
<feature type="transmembrane region" description="Helical" evidence="1">
    <location>
        <begin position="186"/>
        <end position="215"/>
    </location>
</feature>
<dbReference type="InterPro" id="IPR018650">
    <property type="entry name" value="STSV1_Orf64"/>
</dbReference>
<sequence>MNMNCKSCTGGSALAEKLVLWYIPLAFAALFIWGSVLQMRSFVINDADFGYFITQIWRVWNGWDWQAPFSNVYEGKPFYAHHCTPLTALLAPLVGPWKSPYPLSVLQGVAVGAMAFILPRLVRTLHEEAEGDTPSGNWVWTAGFALLLFFFFRPVLTPWSRQVHYTTLVTPMLMLAVLMLHKRRWWALAGCCLVVFLAQERAAPSIFCLGMYAFLLLGQRRVGAILCLCSGLWFVTVTKVWLPYMRQLAGAGTGYAFSHFVDVRGQWDLKLRYYIQLLAYSWFLPLLGRKALLCLLCTLPYLAMVAVSGYSQMWAMAGQYEDLPGVFLMLAICHACMWVQGKLRPALWKKLLPAAGVAMAVIMLATQTGWYNPAVTVARLLQHPEAQSYTRLREALGQLPNFPPTVRVWAQSGLGPHVFYPYQRYIADISHMDGPLGDSVVMISPYAGTAYLAGGGGGVSRGEFERAAAFFDAHPDLVRVKNSDVLVIYAGKGLSETQPELVQGLSR</sequence>
<keyword evidence="1" id="KW-0812">Transmembrane</keyword>
<feature type="transmembrane region" description="Helical" evidence="1">
    <location>
        <begin position="101"/>
        <end position="118"/>
    </location>
</feature>
<feature type="transmembrane region" description="Helical" evidence="1">
    <location>
        <begin position="222"/>
        <end position="242"/>
    </location>
</feature>
<accession>A0A212JKE9</accession>
<feature type="transmembrane region" description="Helical" evidence="1">
    <location>
        <begin position="323"/>
        <end position="339"/>
    </location>
</feature>
<feature type="transmembrane region" description="Helical" evidence="1">
    <location>
        <begin position="163"/>
        <end position="180"/>
    </location>
</feature>
<reference evidence="2" key="1">
    <citation type="submission" date="2016-04" db="EMBL/GenBank/DDBJ databases">
        <authorList>
            <person name="Evans L.H."/>
            <person name="Alamgir A."/>
            <person name="Owens N."/>
            <person name="Weber N.D."/>
            <person name="Virtaneva K."/>
            <person name="Barbian K."/>
            <person name="Babar A."/>
            <person name="Rosenke K."/>
        </authorList>
    </citation>
    <scope>NUCLEOTIDE SEQUENCE</scope>
    <source>
        <strain evidence="2">92-2</strain>
    </source>
</reference>
<evidence type="ECO:0008006" key="3">
    <source>
        <dbReference type="Google" id="ProtNLM"/>
    </source>
</evidence>
<dbReference type="EMBL" id="FLUP01000001">
    <property type="protein sequence ID" value="SBV99775.1"/>
    <property type="molecule type" value="Genomic_DNA"/>
</dbReference>
<organism evidence="2">
    <name type="scientific">uncultured Desulfovibrio sp</name>
    <dbReference type="NCBI Taxonomy" id="167968"/>
    <lineage>
        <taxon>Bacteria</taxon>
        <taxon>Pseudomonadati</taxon>
        <taxon>Thermodesulfobacteriota</taxon>
        <taxon>Desulfovibrionia</taxon>
        <taxon>Desulfovibrionales</taxon>
        <taxon>Desulfovibrionaceae</taxon>
        <taxon>Desulfovibrio</taxon>
        <taxon>environmental samples</taxon>
    </lineage>
</organism>
<feature type="transmembrane region" description="Helical" evidence="1">
    <location>
        <begin position="351"/>
        <end position="371"/>
    </location>
</feature>
<dbReference type="RefSeq" id="WP_192112209.1">
    <property type="nucleotide sequence ID" value="NZ_CALHHP010000026.1"/>
</dbReference>
<gene>
    <name evidence="2" type="ORF">KM92DES2_11269</name>
</gene>
<dbReference type="AlphaFoldDB" id="A0A212JKE9"/>
<evidence type="ECO:0000313" key="2">
    <source>
        <dbReference type="EMBL" id="SBV99775.1"/>
    </source>
</evidence>
<feature type="transmembrane region" description="Helical" evidence="1">
    <location>
        <begin position="19"/>
        <end position="37"/>
    </location>
</feature>
<feature type="transmembrane region" description="Helical" evidence="1">
    <location>
        <begin position="138"/>
        <end position="156"/>
    </location>
</feature>
<feature type="transmembrane region" description="Helical" evidence="1">
    <location>
        <begin position="292"/>
        <end position="311"/>
    </location>
</feature>
<dbReference type="Pfam" id="PF09852">
    <property type="entry name" value="DUF2079"/>
    <property type="match status" value="1"/>
</dbReference>
<protein>
    <recommendedName>
        <fullName evidence="3">DUF2079 domain-containing protein</fullName>
    </recommendedName>
</protein>